<reference evidence="2 3" key="1">
    <citation type="submission" date="2018-05" db="EMBL/GenBank/DDBJ databases">
        <title>Genomic Encyclopedia of Type Strains, Phase IV (KMG-IV): sequencing the most valuable type-strain genomes for metagenomic binning, comparative biology and taxonomic classification.</title>
        <authorList>
            <person name="Goeker M."/>
        </authorList>
    </citation>
    <scope>NUCLEOTIDE SEQUENCE [LARGE SCALE GENOMIC DNA]</scope>
    <source>
        <strain evidence="2 3">DSM 28579</strain>
    </source>
</reference>
<sequence>MKAKYDKMFLGLLAGVFAPTLVFFIVYIVKYMGTYSLQTILSQIQTLELTSKIIALCVFLANLLVFYLMYRLRWDKFCKGVLLATFIYAFLVISIKYF</sequence>
<gene>
    <name evidence="2" type="ORF">C7377_0947</name>
</gene>
<keyword evidence="3" id="KW-1185">Reference proteome</keyword>
<dbReference type="AlphaFoldDB" id="A0A7L4US59"/>
<evidence type="ECO:0000313" key="3">
    <source>
        <dbReference type="Proteomes" id="UP000251835"/>
    </source>
</evidence>
<keyword evidence="1" id="KW-0812">Transmembrane</keyword>
<dbReference type="Proteomes" id="UP000251835">
    <property type="component" value="Unassembled WGS sequence"/>
</dbReference>
<name>A0A7L4US59_BALHA</name>
<dbReference type="EMBL" id="QENZ01000003">
    <property type="protein sequence ID" value="PVX52618.1"/>
    <property type="molecule type" value="Genomic_DNA"/>
</dbReference>
<keyword evidence="1" id="KW-1133">Transmembrane helix</keyword>
<evidence type="ECO:0000313" key="2">
    <source>
        <dbReference type="EMBL" id="PVX52618.1"/>
    </source>
</evidence>
<feature type="transmembrane region" description="Helical" evidence="1">
    <location>
        <begin position="49"/>
        <end position="70"/>
    </location>
</feature>
<protein>
    <submittedName>
        <fullName evidence="2">Uncharacterized protein</fullName>
    </submittedName>
</protein>
<evidence type="ECO:0000256" key="1">
    <source>
        <dbReference type="SAM" id="Phobius"/>
    </source>
</evidence>
<feature type="transmembrane region" description="Helical" evidence="1">
    <location>
        <begin position="9"/>
        <end position="29"/>
    </location>
</feature>
<accession>A0A7L4US59</accession>
<feature type="transmembrane region" description="Helical" evidence="1">
    <location>
        <begin position="77"/>
        <end position="97"/>
    </location>
</feature>
<organism evidence="2 3">
    <name type="scientific">Balneicella halophila</name>
    <dbReference type="NCBI Taxonomy" id="1537566"/>
    <lineage>
        <taxon>Bacteria</taxon>
        <taxon>Pseudomonadati</taxon>
        <taxon>Bacteroidota</taxon>
        <taxon>Bacteroidia</taxon>
        <taxon>Bacteroidales</taxon>
        <taxon>Balneicellaceae</taxon>
        <taxon>Balneicella</taxon>
    </lineage>
</organism>
<comment type="caution">
    <text evidence="2">The sequence shown here is derived from an EMBL/GenBank/DDBJ whole genome shotgun (WGS) entry which is preliminary data.</text>
</comment>
<keyword evidence="1" id="KW-0472">Membrane</keyword>
<proteinExistence type="predicted"/>